<dbReference type="RefSeq" id="WP_084733909.1">
    <property type="nucleotide sequence ID" value="NZ_HF571038.1"/>
</dbReference>
<dbReference type="GO" id="GO:0006793">
    <property type="term" value="P:phosphorus metabolic process"/>
    <property type="evidence" value="ECO:0007669"/>
    <property type="project" value="InterPro"/>
</dbReference>
<protein>
    <recommendedName>
        <fullName evidence="4">ADP/GDP-polyphosphate phosphotransferase</fullName>
        <ecNumber evidence="4">2.7.4.-</ecNumber>
    </recommendedName>
    <alternativeName>
        <fullName evidence="4">Polyphosphate kinase PPK2</fullName>
    </alternativeName>
</protein>
<dbReference type="PANTHER" id="PTHR34383">
    <property type="entry name" value="POLYPHOSPHATE:AMP PHOSPHOTRANSFERASE-RELATED"/>
    <property type="match status" value="1"/>
</dbReference>
<comment type="caution">
    <text evidence="7">The sequence shown here is derived from an EMBL/GenBank/DDBJ whole genome shotgun (WGS) entry which is preliminary data.</text>
</comment>
<comment type="function">
    <text evidence="4">Uses inorganic polyphosphate (polyP) as a donor to convert GDP to GTP or ADP to ATP.</text>
</comment>
<sequence>MSRPDKHIAPPEGADDAGEFAVATGKVGGTGNPDDYKKDGRLKSTVYDVEMERLQEQLVLLQYWIQKQGLKVVVIFEGRGSAGKGGVIKRITERTSPRTVRVAALPTPTERQKSQWYFQRYVEHLPAAGEMVLFDRSWYNRSNVEWVMGFCTEDEHAEFLRSCPEFERMLVRSGIIVIKYWFSVSYDEQRRRFEARNAEPLKRWKLSDMDLAEHEFYVKYSMAKDNTFQYTDIKQAPWYVVPSDDKKAARLNCISHLLSQFAYEDVAPEVVTLPEMKQMPYVRPPMGEQTFVDARF</sequence>
<dbReference type="SUPFAM" id="SSF52540">
    <property type="entry name" value="P-loop containing nucleoside triphosphate hydrolases"/>
    <property type="match status" value="1"/>
</dbReference>
<dbReference type="EC" id="2.7.4.-" evidence="4"/>
<accession>A0A077MCS3</accession>
<dbReference type="Gene3D" id="3.40.50.300">
    <property type="entry name" value="P-loop containing nucleotide triphosphate hydrolases"/>
    <property type="match status" value="1"/>
</dbReference>
<evidence type="ECO:0000256" key="4">
    <source>
        <dbReference type="RuleBase" id="RU369062"/>
    </source>
</evidence>
<dbReference type="InterPro" id="IPR016898">
    <property type="entry name" value="Polyphosphate_phosphotransfera"/>
</dbReference>
<keyword evidence="8" id="KW-1185">Reference proteome</keyword>
<keyword evidence="2 4" id="KW-0808">Transferase</keyword>
<dbReference type="EMBL" id="CAJC01000090">
    <property type="protein sequence ID" value="CCI52533.1"/>
    <property type="molecule type" value="Genomic_DNA"/>
</dbReference>
<dbReference type="GO" id="GO:0008976">
    <property type="term" value="F:polyphosphate kinase activity"/>
    <property type="evidence" value="ECO:0007669"/>
    <property type="project" value="UniProtKB-UniRule"/>
</dbReference>
<dbReference type="Pfam" id="PF03976">
    <property type="entry name" value="PPK2"/>
    <property type="match status" value="1"/>
</dbReference>
<dbReference type="AlphaFoldDB" id="A0A077MCS3"/>
<dbReference type="PANTHER" id="PTHR34383:SF1">
    <property type="entry name" value="ADP-POLYPHOSPHATE PHOSPHOTRANSFERASE"/>
    <property type="match status" value="1"/>
</dbReference>
<evidence type="ECO:0000256" key="1">
    <source>
        <dbReference type="ARBA" id="ARBA00009924"/>
    </source>
</evidence>
<keyword evidence="3 4" id="KW-0418">Kinase</keyword>
<dbReference type="Proteomes" id="UP000035720">
    <property type="component" value="Unassembled WGS sequence"/>
</dbReference>
<dbReference type="InterPro" id="IPR022486">
    <property type="entry name" value="PPK2_PA0141"/>
</dbReference>
<name>A0A077MCS3_9MICO</name>
<comment type="similarity">
    <text evidence="1 4">Belongs to the polyphosphate kinase 2 (PPK2) family. Class I subfamily.</text>
</comment>
<dbReference type="PIRSF" id="PIRSF028756">
    <property type="entry name" value="PPK2_prd"/>
    <property type="match status" value="1"/>
</dbReference>
<evidence type="ECO:0000259" key="6">
    <source>
        <dbReference type="Pfam" id="PF03976"/>
    </source>
</evidence>
<organism evidence="7 8">
    <name type="scientific">Nostocoides jenkinsii Ben 74</name>
    <dbReference type="NCBI Taxonomy" id="1193518"/>
    <lineage>
        <taxon>Bacteria</taxon>
        <taxon>Bacillati</taxon>
        <taxon>Actinomycetota</taxon>
        <taxon>Actinomycetes</taxon>
        <taxon>Micrococcales</taxon>
        <taxon>Intrasporangiaceae</taxon>
        <taxon>Nostocoides</taxon>
    </lineage>
</organism>
<dbReference type="InterPro" id="IPR027417">
    <property type="entry name" value="P-loop_NTPase"/>
</dbReference>
<dbReference type="NCBIfam" id="TIGR03707">
    <property type="entry name" value="PPK2_P_aer"/>
    <property type="match status" value="1"/>
</dbReference>
<dbReference type="InterPro" id="IPR022488">
    <property type="entry name" value="PPK2-related"/>
</dbReference>
<feature type="domain" description="Polyphosphate kinase-2-related" evidence="6">
    <location>
        <begin position="42"/>
        <end position="266"/>
    </location>
</feature>
<evidence type="ECO:0000313" key="8">
    <source>
        <dbReference type="Proteomes" id="UP000035720"/>
    </source>
</evidence>
<dbReference type="STRING" id="1193518.BN13_180056"/>
<comment type="subunit">
    <text evidence="4">Homotetramer.</text>
</comment>
<feature type="region of interest" description="Disordered" evidence="5">
    <location>
        <begin position="1"/>
        <end position="39"/>
    </location>
</feature>
<reference evidence="7 8" key="1">
    <citation type="journal article" date="2013" name="ISME J.">
        <title>A metabolic model for members of the genus Tetrasphaera involved in enhanced biological phosphorus removal.</title>
        <authorList>
            <person name="Kristiansen R."/>
            <person name="Nguyen H.T.T."/>
            <person name="Saunders A.M."/>
            <person name="Nielsen J.L."/>
            <person name="Wimmer R."/>
            <person name="Le V.Q."/>
            <person name="McIlroy S.J."/>
            <person name="Petrovski S."/>
            <person name="Seviour R.J."/>
            <person name="Calteau A."/>
            <person name="Nielsen K.L."/>
            <person name="Nielsen P.H."/>
        </authorList>
    </citation>
    <scope>NUCLEOTIDE SEQUENCE [LARGE SCALE GENOMIC DNA]</scope>
    <source>
        <strain evidence="7 8">Ben 74</strain>
    </source>
</reference>
<evidence type="ECO:0000313" key="7">
    <source>
        <dbReference type="EMBL" id="CCI52533.1"/>
    </source>
</evidence>
<evidence type="ECO:0000256" key="2">
    <source>
        <dbReference type="ARBA" id="ARBA00022679"/>
    </source>
</evidence>
<proteinExistence type="inferred from homology"/>
<gene>
    <name evidence="7" type="ORF">BN13_180056</name>
</gene>
<evidence type="ECO:0000256" key="5">
    <source>
        <dbReference type="SAM" id="MobiDB-lite"/>
    </source>
</evidence>
<evidence type="ECO:0000256" key="3">
    <source>
        <dbReference type="ARBA" id="ARBA00022777"/>
    </source>
</evidence>